<proteinExistence type="predicted"/>
<dbReference type="EMBL" id="BSOG01000002">
    <property type="protein sequence ID" value="GLR13599.1"/>
    <property type="molecule type" value="Genomic_DNA"/>
</dbReference>
<accession>A0ABQ5YFX0</accession>
<name>A0ABQ5YFX0_9NEIS</name>
<reference evidence="3" key="1">
    <citation type="journal article" date="2019" name="Int. J. Syst. Evol. Microbiol.">
        <title>The Global Catalogue of Microorganisms (GCM) 10K type strain sequencing project: providing services to taxonomists for standard genome sequencing and annotation.</title>
        <authorList>
            <consortium name="The Broad Institute Genomics Platform"/>
            <consortium name="The Broad Institute Genome Sequencing Center for Infectious Disease"/>
            <person name="Wu L."/>
            <person name="Ma J."/>
        </authorList>
    </citation>
    <scope>NUCLEOTIDE SEQUENCE [LARGE SCALE GENOMIC DNA]</scope>
    <source>
        <strain evidence="3">NBRC 110044</strain>
    </source>
</reference>
<gene>
    <name evidence="2" type="ORF">GCM10007907_23890</name>
</gene>
<feature type="region of interest" description="Disordered" evidence="1">
    <location>
        <begin position="22"/>
        <end position="51"/>
    </location>
</feature>
<organism evidence="2 3">
    <name type="scientific">Chitinimonas prasina</name>
    <dbReference type="NCBI Taxonomy" id="1434937"/>
    <lineage>
        <taxon>Bacteria</taxon>
        <taxon>Pseudomonadati</taxon>
        <taxon>Pseudomonadota</taxon>
        <taxon>Betaproteobacteria</taxon>
        <taxon>Neisseriales</taxon>
        <taxon>Chitinibacteraceae</taxon>
        <taxon>Chitinimonas</taxon>
    </lineage>
</organism>
<keyword evidence="3" id="KW-1185">Reference proteome</keyword>
<evidence type="ECO:0000313" key="3">
    <source>
        <dbReference type="Proteomes" id="UP001156706"/>
    </source>
</evidence>
<protein>
    <submittedName>
        <fullName evidence="2">Uncharacterized protein</fullName>
    </submittedName>
</protein>
<sequence>MDDGTEQGNGCGEQQGKAVEHGFLPGTMDSRNIGHMAPAGTYRANRASWQA</sequence>
<evidence type="ECO:0000256" key="1">
    <source>
        <dbReference type="SAM" id="MobiDB-lite"/>
    </source>
</evidence>
<dbReference type="Proteomes" id="UP001156706">
    <property type="component" value="Unassembled WGS sequence"/>
</dbReference>
<comment type="caution">
    <text evidence="2">The sequence shown here is derived from an EMBL/GenBank/DDBJ whole genome shotgun (WGS) entry which is preliminary data.</text>
</comment>
<evidence type="ECO:0000313" key="2">
    <source>
        <dbReference type="EMBL" id="GLR13599.1"/>
    </source>
</evidence>